<dbReference type="EMBL" id="UOGH01000218">
    <property type="protein sequence ID" value="VAX31842.1"/>
    <property type="molecule type" value="Genomic_DNA"/>
</dbReference>
<dbReference type="PANTHER" id="PTHR37525">
    <property type="entry name" value="UPF0175 PROTEIN SSL1255"/>
    <property type="match status" value="1"/>
</dbReference>
<dbReference type="InterPro" id="IPR005368">
    <property type="entry name" value="UPF0175"/>
</dbReference>
<accession>A0A3B1CTY6</accession>
<reference evidence="2" key="1">
    <citation type="submission" date="2018-06" db="EMBL/GenBank/DDBJ databases">
        <authorList>
            <person name="Zhirakovskaya E."/>
        </authorList>
    </citation>
    <scope>NUCLEOTIDE SEQUENCE</scope>
</reference>
<dbReference type="InterPro" id="IPR052264">
    <property type="entry name" value="UPF0175_domain"/>
</dbReference>
<evidence type="ECO:0000256" key="1">
    <source>
        <dbReference type="ARBA" id="ARBA00005651"/>
    </source>
</evidence>
<dbReference type="Pfam" id="PF03683">
    <property type="entry name" value="UPF0175"/>
    <property type="match status" value="1"/>
</dbReference>
<name>A0A3B1CTY6_9ZZZZ</name>
<proteinExistence type="inferred from homology"/>
<organism evidence="2">
    <name type="scientific">hydrothermal vent metagenome</name>
    <dbReference type="NCBI Taxonomy" id="652676"/>
    <lineage>
        <taxon>unclassified sequences</taxon>
        <taxon>metagenomes</taxon>
        <taxon>ecological metagenomes</taxon>
    </lineage>
</organism>
<dbReference type="PANTHER" id="PTHR37525:SF1">
    <property type="entry name" value="UPF0175 PROTEIN SSL1255"/>
    <property type="match status" value="1"/>
</dbReference>
<dbReference type="AlphaFoldDB" id="A0A3B1CTY6"/>
<evidence type="ECO:0000313" key="2">
    <source>
        <dbReference type="EMBL" id="VAX31842.1"/>
    </source>
</evidence>
<sequence>MKSINIEIPVDILLSVKIPKKRIKEELKKELALHLYREGILSLGPARKLANMDKVVFHLLLGQRRIERHYDEEDYEKDQRQIAGWMKQ</sequence>
<comment type="similarity">
    <text evidence="1">Belongs to the UPF0175 family.</text>
</comment>
<protein>
    <submittedName>
        <fullName evidence="2">Uncharacterized protein</fullName>
    </submittedName>
</protein>
<gene>
    <name evidence="2" type="ORF">MNBD_NITROSPIRAE02-130</name>
</gene>